<reference evidence="11" key="1">
    <citation type="submission" date="2016-10" db="EMBL/GenBank/DDBJ databases">
        <authorList>
            <person name="Varghese N."/>
            <person name="Submissions S."/>
        </authorList>
    </citation>
    <scope>NUCLEOTIDE SEQUENCE [LARGE SCALE GENOMIC DNA]</scope>
    <source>
        <strain evidence="11">CGMCC 1.6992</strain>
    </source>
</reference>
<dbReference type="GO" id="GO:0016020">
    <property type="term" value="C:membrane"/>
    <property type="evidence" value="ECO:0007669"/>
    <property type="project" value="InterPro"/>
</dbReference>
<dbReference type="RefSeq" id="WP_093008350.1">
    <property type="nucleotide sequence ID" value="NZ_FNBC01000035.1"/>
</dbReference>
<name>A0A1G7JKP2_9DEIN</name>
<gene>
    <name evidence="10" type="ORF">SAMN04488243_13524</name>
</gene>
<dbReference type="PANTHER" id="PTHR42781:SF4">
    <property type="entry name" value="SPERMIDINE_PUTRESCINE IMPORT ATP-BINDING PROTEIN POTA"/>
    <property type="match status" value="1"/>
</dbReference>
<dbReference type="SUPFAM" id="SSF52540">
    <property type="entry name" value="P-loop containing nucleoside triphosphate hydrolases"/>
    <property type="match status" value="1"/>
</dbReference>
<dbReference type="InterPro" id="IPR015853">
    <property type="entry name" value="ABC_transpr_FbpC"/>
</dbReference>
<organism evidence="10 11">
    <name type="scientific">Thermus arciformis</name>
    <dbReference type="NCBI Taxonomy" id="482827"/>
    <lineage>
        <taxon>Bacteria</taxon>
        <taxon>Thermotogati</taxon>
        <taxon>Deinococcota</taxon>
        <taxon>Deinococci</taxon>
        <taxon>Thermales</taxon>
        <taxon>Thermaceae</taxon>
        <taxon>Thermus</taxon>
    </lineage>
</organism>
<dbReference type="AlphaFoldDB" id="A0A1G7JKP2"/>
<evidence type="ECO:0000256" key="3">
    <source>
        <dbReference type="ARBA" id="ARBA00022496"/>
    </source>
</evidence>
<dbReference type="InterPro" id="IPR003593">
    <property type="entry name" value="AAA+_ATPase"/>
</dbReference>
<dbReference type="InterPro" id="IPR027417">
    <property type="entry name" value="P-loop_NTPase"/>
</dbReference>
<keyword evidence="5 10" id="KW-0067">ATP-binding</keyword>
<dbReference type="InterPro" id="IPR050093">
    <property type="entry name" value="ABC_SmlMolc_Importer"/>
</dbReference>
<protein>
    <submittedName>
        <fullName evidence="10">Iron(III) transport system ATP-binding protein</fullName>
    </submittedName>
</protein>
<dbReference type="Proteomes" id="UP000199446">
    <property type="component" value="Unassembled WGS sequence"/>
</dbReference>
<keyword evidence="4" id="KW-0547">Nucleotide-binding</keyword>
<keyword evidence="6" id="KW-0408">Iron</keyword>
<dbReference type="SMART" id="SM00382">
    <property type="entry name" value="AAA"/>
    <property type="match status" value="1"/>
</dbReference>
<keyword evidence="7" id="KW-0406">Ion transport</keyword>
<evidence type="ECO:0000256" key="6">
    <source>
        <dbReference type="ARBA" id="ARBA00023004"/>
    </source>
</evidence>
<dbReference type="InterPro" id="IPR003439">
    <property type="entry name" value="ABC_transporter-like_ATP-bd"/>
</dbReference>
<keyword evidence="1" id="KW-0813">Transport</keyword>
<keyword evidence="8" id="KW-0472">Membrane</keyword>
<dbReference type="GO" id="GO:0015408">
    <property type="term" value="F:ABC-type ferric iron transporter activity"/>
    <property type="evidence" value="ECO:0007669"/>
    <property type="project" value="InterPro"/>
</dbReference>
<evidence type="ECO:0000313" key="11">
    <source>
        <dbReference type="Proteomes" id="UP000199446"/>
    </source>
</evidence>
<dbReference type="InterPro" id="IPR017871">
    <property type="entry name" value="ABC_transporter-like_CS"/>
</dbReference>
<proteinExistence type="predicted"/>
<evidence type="ECO:0000313" key="10">
    <source>
        <dbReference type="EMBL" id="SDF25456.1"/>
    </source>
</evidence>
<evidence type="ECO:0000256" key="2">
    <source>
        <dbReference type="ARBA" id="ARBA00022475"/>
    </source>
</evidence>
<dbReference type="PROSITE" id="PS00211">
    <property type="entry name" value="ABC_TRANSPORTER_1"/>
    <property type="match status" value="1"/>
</dbReference>
<evidence type="ECO:0000259" key="9">
    <source>
        <dbReference type="PROSITE" id="PS50893"/>
    </source>
</evidence>
<dbReference type="Gene3D" id="3.40.50.300">
    <property type="entry name" value="P-loop containing nucleotide triphosphate hydrolases"/>
    <property type="match status" value="1"/>
</dbReference>
<evidence type="ECO:0000256" key="4">
    <source>
        <dbReference type="ARBA" id="ARBA00022741"/>
    </source>
</evidence>
<keyword evidence="3" id="KW-0410">Iron transport</keyword>
<dbReference type="STRING" id="482827.SAMN04488243_13524"/>
<evidence type="ECO:0000256" key="8">
    <source>
        <dbReference type="ARBA" id="ARBA00023136"/>
    </source>
</evidence>
<dbReference type="GO" id="GO:0005524">
    <property type="term" value="F:ATP binding"/>
    <property type="evidence" value="ECO:0007669"/>
    <property type="project" value="UniProtKB-KW"/>
</dbReference>
<evidence type="ECO:0000256" key="5">
    <source>
        <dbReference type="ARBA" id="ARBA00022840"/>
    </source>
</evidence>
<dbReference type="OrthoDB" id="25822at2"/>
<dbReference type="PROSITE" id="PS50893">
    <property type="entry name" value="ABC_TRANSPORTER_2"/>
    <property type="match status" value="1"/>
</dbReference>
<dbReference type="GO" id="GO:0016887">
    <property type="term" value="F:ATP hydrolysis activity"/>
    <property type="evidence" value="ECO:0007669"/>
    <property type="project" value="InterPro"/>
</dbReference>
<sequence length="315" mass="34252">MVRLQGLTKRFPGGGGVLEVDLEVPQGEVLVLLGASGSGKSTLLNLVAGLLLPEAGRVFLGGRDVTRLPPERREVAYVFQDLGLWPHLTALEHLLLVMPRPHRAEAMALLERVGLGGLEGRRPGELSGGQRQRVALARALARRPKVLLLDEPYSALDPVLREGLRLEVRALLKREGVTALHVTHDPEEAMLLGDRVGVMAGGRLLEVGPPRRLYEAPASLAAFLAFGRANLLPEGETLLAFRYEEAVPGGSLPARVLERREVRGEVLSRVLLPQGEAWVRLDAPPGAELRLALPRARRFHRDGHLLPDPGLKEGV</sequence>
<feature type="domain" description="ABC transporter" evidence="9">
    <location>
        <begin position="2"/>
        <end position="226"/>
    </location>
</feature>
<keyword evidence="11" id="KW-1185">Reference proteome</keyword>
<accession>A0A1G7JKP2</accession>
<evidence type="ECO:0000256" key="7">
    <source>
        <dbReference type="ARBA" id="ARBA00023065"/>
    </source>
</evidence>
<dbReference type="EMBL" id="FNBC01000035">
    <property type="protein sequence ID" value="SDF25456.1"/>
    <property type="molecule type" value="Genomic_DNA"/>
</dbReference>
<dbReference type="PANTHER" id="PTHR42781">
    <property type="entry name" value="SPERMIDINE/PUTRESCINE IMPORT ATP-BINDING PROTEIN POTA"/>
    <property type="match status" value="1"/>
</dbReference>
<dbReference type="Pfam" id="PF00005">
    <property type="entry name" value="ABC_tran"/>
    <property type="match status" value="1"/>
</dbReference>
<dbReference type="CDD" id="cd03259">
    <property type="entry name" value="ABC_Carb_Solutes_like"/>
    <property type="match status" value="1"/>
</dbReference>
<evidence type="ECO:0000256" key="1">
    <source>
        <dbReference type="ARBA" id="ARBA00022448"/>
    </source>
</evidence>
<keyword evidence="2" id="KW-1003">Cell membrane</keyword>